<keyword evidence="1" id="KW-0732">Signal</keyword>
<dbReference type="AlphaFoldDB" id="K2FFG3"/>
<accession>K2FFG3</accession>
<proteinExistence type="predicted"/>
<protein>
    <submittedName>
        <fullName evidence="2">Uncharacterized protein</fullName>
    </submittedName>
</protein>
<dbReference type="EMBL" id="AMFJ01000073">
    <property type="protein sequence ID" value="EKE29941.1"/>
    <property type="molecule type" value="Genomic_DNA"/>
</dbReference>
<name>K2FFG3_9BACT</name>
<reference evidence="2" key="1">
    <citation type="journal article" date="2012" name="Science">
        <title>Fermentation, hydrogen, and sulfur metabolism in multiple uncultivated bacterial phyla.</title>
        <authorList>
            <person name="Wrighton K.C."/>
            <person name="Thomas B.C."/>
            <person name="Sharon I."/>
            <person name="Miller C.S."/>
            <person name="Castelle C.J."/>
            <person name="VerBerkmoes N.C."/>
            <person name="Wilkins M.J."/>
            <person name="Hettich R.L."/>
            <person name="Lipton M.S."/>
            <person name="Williams K.H."/>
            <person name="Long P.E."/>
            <person name="Banfield J.F."/>
        </authorList>
    </citation>
    <scope>NUCLEOTIDE SEQUENCE [LARGE SCALE GENOMIC DNA]</scope>
</reference>
<feature type="signal peptide" evidence="1">
    <location>
        <begin position="1"/>
        <end position="18"/>
    </location>
</feature>
<comment type="caution">
    <text evidence="2">The sequence shown here is derived from an EMBL/GenBank/DDBJ whole genome shotgun (WGS) entry which is preliminary data.</text>
</comment>
<organism evidence="2">
    <name type="scientific">uncultured bacterium</name>
    <name type="common">gcode 4</name>
    <dbReference type="NCBI Taxonomy" id="1234023"/>
    <lineage>
        <taxon>Bacteria</taxon>
        <taxon>environmental samples</taxon>
    </lineage>
</organism>
<gene>
    <name evidence="2" type="ORF">ACD_2C00073G0029</name>
</gene>
<sequence>MKKIIVIVLVLIFGSANAATTSNWRLEALIVMKSLTNKNYLIKYSWSTEDKIKEDKIKEFLRVTFHNRVDDDNLKIYTNFVAYWTKNINKTVDNEIIEYYLKNSKMVPTKSDKDFLKTIFRTRILLSFWTKNKKYPTNKYEWTELSENNEYYRDLQPSGYAESNLLIWTKSDYKETGNISGGTKNGELINLKLSVSKKNDYVIINRYLFISTKDSYWKCLQNSKIIIWNTEYTNPDISESLDTDPALCNYLFNDIQKVIKSWTAAEMKFLADIPVKNSSNNDIVIIPRTSYVTGRAWWLSTTGIWNVNYNFDREWNELIMKTITIK</sequence>
<evidence type="ECO:0000313" key="2">
    <source>
        <dbReference type="EMBL" id="EKE29941.1"/>
    </source>
</evidence>
<feature type="chain" id="PRO_5017230829" evidence="1">
    <location>
        <begin position="19"/>
        <end position="326"/>
    </location>
</feature>
<evidence type="ECO:0000256" key="1">
    <source>
        <dbReference type="SAM" id="SignalP"/>
    </source>
</evidence>